<gene>
    <name evidence="2" type="ORF">PAPOLLO_LOCUS16530</name>
</gene>
<protein>
    <submittedName>
        <fullName evidence="2">(apollo) hypothetical protein</fullName>
    </submittedName>
</protein>
<evidence type="ECO:0000313" key="2">
    <source>
        <dbReference type="EMBL" id="CAG5016513.1"/>
    </source>
</evidence>
<dbReference type="AlphaFoldDB" id="A0A8S3XID0"/>
<proteinExistence type="predicted"/>
<feature type="compositionally biased region" description="Polar residues" evidence="1">
    <location>
        <begin position="57"/>
        <end position="80"/>
    </location>
</feature>
<evidence type="ECO:0000256" key="1">
    <source>
        <dbReference type="SAM" id="MobiDB-lite"/>
    </source>
</evidence>
<dbReference type="OrthoDB" id="7490061at2759"/>
<comment type="caution">
    <text evidence="2">The sequence shown here is derived from an EMBL/GenBank/DDBJ whole genome shotgun (WGS) entry which is preliminary data.</text>
</comment>
<accession>A0A8S3XID0</accession>
<dbReference type="EMBL" id="CAJQZP010001101">
    <property type="protein sequence ID" value="CAG5016513.1"/>
    <property type="molecule type" value="Genomic_DNA"/>
</dbReference>
<dbReference type="Proteomes" id="UP000691718">
    <property type="component" value="Unassembled WGS sequence"/>
</dbReference>
<feature type="region of interest" description="Disordered" evidence="1">
    <location>
        <begin position="57"/>
        <end position="84"/>
    </location>
</feature>
<organism evidence="2 3">
    <name type="scientific">Parnassius apollo</name>
    <name type="common">Apollo butterfly</name>
    <name type="synonym">Papilio apollo</name>
    <dbReference type="NCBI Taxonomy" id="110799"/>
    <lineage>
        <taxon>Eukaryota</taxon>
        <taxon>Metazoa</taxon>
        <taxon>Ecdysozoa</taxon>
        <taxon>Arthropoda</taxon>
        <taxon>Hexapoda</taxon>
        <taxon>Insecta</taxon>
        <taxon>Pterygota</taxon>
        <taxon>Neoptera</taxon>
        <taxon>Endopterygota</taxon>
        <taxon>Lepidoptera</taxon>
        <taxon>Glossata</taxon>
        <taxon>Ditrysia</taxon>
        <taxon>Papilionoidea</taxon>
        <taxon>Papilionidae</taxon>
        <taxon>Parnassiinae</taxon>
        <taxon>Parnassini</taxon>
        <taxon>Parnassius</taxon>
        <taxon>Parnassius</taxon>
    </lineage>
</organism>
<reference evidence="2" key="1">
    <citation type="submission" date="2021-04" db="EMBL/GenBank/DDBJ databases">
        <authorList>
            <person name="Tunstrom K."/>
        </authorList>
    </citation>
    <scope>NUCLEOTIDE SEQUENCE</scope>
</reference>
<name>A0A8S3XID0_PARAO</name>
<keyword evidence="3" id="KW-1185">Reference proteome</keyword>
<evidence type="ECO:0000313" key="3">
    <source>
        <dbReference type="Proteomes" id="UP000691718"/>
    </source>
</evidence>
<sequence>MDKEIEDLISENYILKKEIAEFKSKPERCACILSSKIKNVSNTNRSQSINEVESNLFNSAENKETPNNIESKNHNSTINQKEQHKKNRKTLTICCTKNIKAHEYAYLLDSNLNLTYDYHMFSGKLGAVNNKGMRALFADLKSLLSEIESSYMSIDYHKSNKGTQTDKLVQQSVSENVSDVKLSNDDFFSKTRKVNFCM</sequence>